<dbReference type="GO" id="GO:0016879">
    <property type="term" value="F:ligase activity, forming carbon-nitrogen bonds"/>
    <property type="evidence" value="ECO:0007669"/>
    <property type="project" value="UniProtKB-UniRule"/>
</dbReference>
<evidence type="ECO:0000256" key="1">
    <source>
        <dbReference type="ARBA" id="ARBA00022598"/>
    </source>
</evidence>
<protein>
    <recommendedName>
        <fullName evidence="3">tRNA(Met) cytidine acetate ligase</fullName>
        <ecNumber evidence="3">6.3.4.-</ecNumber>
    </recommendedName>
</protein>
<feature type="binding site" evidence="3">
    <location>
        <position position="152"/>
    </location>
    <ligand>
        <name>ATP</name>
        <dbReference type="ChEBI" id="CHEBI:30616"/>
    </ligand>
</feature>
<dbReference type="GO" id="GO:0000049">
    <property type="term" value="F:tRNA binding"/>
    <property type="evidence" value="ECO:0007669"/>
    <property type="project" value="UniProtKB-KW"/>
</dbReference>
<organism evidence="4 5">
    <name type="scientific">Acetilactobacillus jinshanensis</name>
    <dbReference type="NCBI Taxonomy" id="1720083"/>
    <lineage>
        <taxon>Bacteria</taxon>
        <taxon>Bacillati</taxon>
        <taxon>Bacillota</taxon>
        <taxon>Bacilli</taxon>
        <taxon>Lactobacillales</taxon>
        <taxon>Lactobacillaceae</taxon>
        <taxon>Acetilactobacillus</taxon>
    </lineage>
</organism>
<keyword evidence="3" id="KW-0963">Cytoplasm</keyword>
<feature type="binding site" evidence="3">
    <location>
        <position position="177"/>
    </location>
    <ligand>
        <name>ATP</name>
        <dbReference type="ChEBI" id="CHEBI:30616"/>
    </ligand>
</feature>
<dbReference type="EC" id="6.3.4.-" evidence="3"/>
<keyword evidence="4" id="KW-0808">Transferase</keyword>
<dbReference type="KEGG" id="lji:ELX58_05875"/>
<feature type="binding site" evidence="3">
    <location>
        <begin position="8"/>
        <end position="21"/>
    </location>
    <ligand>
        <name>ATP</name>
        <dbReference type="ChEBI" id="CHEBI:30616"/>
    </ligand>
</feature>
<comment type="catalytic activity">
    <reaction evidence="3">
        <text>cytidine(34) in elongator tRNA(Met) + acetate + ATP = N(4)-acetylcytidine(34) in elongator tRNA(Met) + AMP + diphosphate</text>
        <dbReference type="Rhea" id="RHEA:58144"/>
        <dbReference type="Rhea" id="RHEA-COMP:10693"/>
        <dbReference type="Rhea" id="RHEA-COMP:10694"/>
        <dbReference type="ChEBI" id="CHEBI:30089"/>
        <dbReference type="ChEBI" id="CHEBI:30616"/>
        <dbReference type="ChEBI" id="CHEBI:33019"/>
        <dbReference type="ChEBI" id="CHEBI:74900"/>
        <dbReference type="ChEBI" id="CHEBI:82748"/>
        <dbReference type="ChEBI" id="CHEBI:456215"/>
    </reaction>
</comment>
<dbReference type="Proteomes" id="UP000294321">
    <property type="component" value="Chromosome"/>
</dbReference>
<comment type="function">
    <text evidence="3">Catalyzes the formation of N(4)-acetylcytidine (ac(4)C) at the wobble position of elongator tRNA(Met), using acetate and ATP as substrates. First activates an acetate ion to form acetyladenylate (Ac-AMP) and then transfers the acetyl group to tRNA to form ac(4)C34.</text>
</comment>
<gene>
    <name evidence="3" type="primary">tmcAL</name>
    <name evidence="4" type="ORF">ELX58_05875</name>
</gene>
<dbReference type="HAMAP" id="MF_01539">
    <property type="entry name" value="TmcAL"/>
    <property type="match status" value="1"/>
</dbReference>
<dbReference type="GO" id="GO:0016740">
    <property type="term" value="F:transferase activity"/>
    <property type="evidence" value="ECO:0007669"/>
    <property type="project" value="UniProtKB-KW"/>
</dbReference>
<keyword evidence="3" id="KW-0547">Nucleotide-binding</keyword>
<dbReference type="InterPro" id="IPR008513">
    <property type="entry name" value="tRNA(Met)_cyd_acetate_ligase"/>
</dbReference>
<dbReference type="NCBIfam" id="NF010191">
    <property type="entry name" value="PRK13670.1"/>
    <property type="match status" value="1"/>
</dbReference>
<keyword evidence="3" id="KW-0694">RNA-binding</keyword>
<proteinExistence type="inferred from homology"/>
<keyword evidence="2 3" id="KW-0819">tRNA processing</keyword>
<reference evidence="5" key="1">
    <citation type="submission" date="2018-12" db="EMBL/GenBank/DDBJ databases">
        <title>A new species of lactobacillus.</title>
        <authorList>
            <person name="Jian Y."/>
            <person name="Xin L."/>
            <person name="Hong Z.J."/>
            <person name="Ming L.Z."/>
            <person name="Hong X.Z."/>
        </authorList>
    </citation>
    <scope>NUCLEOTIDE SEQUENCE [LARGE SCALE GENOMIC DNA]</scope>
    <source>
        <strain evidence="5">HSLZ-75</strain>
    </source>
</reference>
<dbReference type="SUPFAM" id="SSF52374">
    <property type="entry name" value="Nucleotidylyl transferase"/>
    <property type="match status" value="1"/>
</dbReference>
<dbReference type="PANTHER" id="PTHR37825">
    <property type="entry name" value="TRNA(MET) CYTIDINE ACETATE LIGASE"/>
    <property type="match status" value="1"/>
</dbReference>
<accession>A0A4P6ZM29</accession>
<evidence type="ECO:0000313" key="4">
    <source>
        <dbReference type="EMBL" id="QBP18663.1"/>
    </source>
</evidence>
<dbReference type="OrthoDB" id="9769796at2"/>
<dbReference type="AlphaFoldDB" id="A0A4P6ZM29"/>
<dbReference type="GO" id="GO:0005737">
    <property type="term" value="C:cytoplasm"/>
    <property type="evidence" value="ECO:0007669"/>
    <property type="project" value="UniProtKB-SubCell"/>
</dbReference>
<dbReference type="GO" id="GO:0005524">
    <property type="term" value="F:ATP binding"/>
    <property type="evidence" value="ECO:0007669"/>
    <property type="project" value="UniProtKB-KW"/>
</dbReference>
<keyword evidence="3" id="KW-0067">ATP-binding</keyword>
<keyword evidence="1 3" id="KW-0436">Ligase</keyword>
<keyword evidence="5" id="KW-1185">Reference proteome</keyword>
<comment type="similarity">
    <text evidence="3">Belongs to the TmcAL family.</text>
</comment>
<comment type="caution">
    <text evidence="3">Lacks conserved residue(s) required for the propagation of feature annotation.</text>
</comment>
<comment type="subcellular location">
    <subcellularLocation>
        <location evidence="3">Cytoplasm</location>
    </subcellularLocation>
</comment>
<keyword evidence="3" id="KW-0820">tRNA-binding</keyword>
<evidence type="ECO:0000256" key="3">
    <source>
        <dbReference type="HAMAP-Rule" id="MF_01539"/>
    </source>
</evidence>
<evidence type="ECO:0000313" key="5">
    <source>
        <dbReference type="Proteomes" id="UP000294321"/>
    </source>
</evidence>
<dbReference type="GO" id="GO:0006400">
    <property type="term" value="P:tRNA modification"/>
    <property type="evidence" value="ECO:0007669"/>
    <property type="project" value="UniProtKB-UniRule"/>
</dbReference>
<dbReference type="Pfam" id="PF05636">
    <property type="entry name" value="HIGH_NTase1"/>
    <property type="match status" value="1"/>
</dbReference>
<dbReference type="Gene3D" id="3.40.50.620">
    <property type="entry name" value="HUPs"/>
    <property type="match status" value="1"/>
</dbReference>
<dbReference type="EMBL" id="CP034726">
    <property type="protein sequence ID" value="QBP18663.1"/>
    <property type="molecule type" value="Genomic_DNA"/>
</dbReference>
<evidence type="ECO:0000256" key="2">
    <source>
        <dbReference type="ARBA" id="ARBA00022694"/>
    </source>
</evidence>
<dbReference type="InterPro" id="IPR014729">
    <property type="entry name" value="Rossmann-like_a/b/a_fold"/>
</dbReference>
<dbReference type="RefSeq" id="WP_133442221.1">
    <property type="nucleotide sequence ID" value="NZ_CP034726.1"/>
</dbReference>
<dbReference type="PANTHER" id="PTHR37825:SF1">
    <property type="entry name" value="TRNA(MET) CYTIDINE ACETATE LIGASE"/>
    <property type="match status" value="1"/>
</dbReference>
<feature type="binding site" evidence="3">
    <location>
        <position position="102"/>
    </location>
    <ligand>
        <name>ATP</name>
        <dbReference type="ChEBI" id="CHEBI:30616"/>
    </ligand>
</feature>
<sequence length="379" mass="44149">MLNAVGIIAEFNPLHNGHRYLIKRAQQTTNADLVVVVMSGNWVQRGIPAIVDKWQRTQMALAAGADLVIELPVQFVVQPADIFAFQAVKLVKQLDCQWLAFGCEHSNWDFDHLAQIKVSSDHQAFQNYRATYATLIRQNFYQQTGLKITGPNDLLALNYARAKRSLEASFKLKPILRSSGHNDKVAEQSSKYVSSAVIRRSLFNDHNLNSVSQWMPKSSIELMQQPWFNWNTFWPLLRYRIIESSLADLQSIYEMREGLEHRLKQGAIQSKTFKEFIQFIKTKRYTYSTLLRLCFYVLIGLTKTDWKSIKTESYLRILGFDKKGRQYLNQIKKQVMVPIITNVTKDALNKYLEWDFRAGMLFQMESHHYEDLYQHPIIK</sequence>
<name>A0A4P6ZM29_9LACO</name>